<dbReference type="OrthoDB" id="10662450at2759"/>
<sequence length="408" mass="46787">MTNRCAKRQYSSGHSFLSLSVRRNTINNQNKLCVPVRWNSSQAEGRSDGKEENDNTVPYSVDDHVAEAESHLKNQFGPYAKIVVHKLYNQPQHHQKSNNSNTDDGEEEQGASSLQTEGNTSSAPQNVYYRVSATFKLLGFPIELAATKGHKVKETIEACLYQALSSDIEFIHPSSGNNNHTHRNTLTPYQQELKAILTELKGHCQFLSRSLKFSVKPPHAEILQQRGQRGSAGGATPEAEPEAPQEEEEDVNRRLWRCRVYLKDEWGLTNRMVLDQEYYGDSPRLALAKSVSSLRDKFAKEVERYNTQPIGLREVRRLLLKCYEGSRRSEATLQCRQEENREDGEEASSSDVVRYTENHEEDETLPNYKIREKNIREKRMQKQKELYTQRAQRPASTKFSLFSTFGRN</sequence>
<organism evidence="2 3">
    <name type="scientific">Angomonas deanei</name>
    <dbReference type="NCBI Taxonomy" id="59799"/>
    <lineage>
        <taxon>Eukaryota</taxon>
        <taxon>Discoba</taxon>
        <taxon>Euglenozoa</taxon>
        <taxon>Kinetoplastea</taxon>
        <taxon>Metakinetoplastina</taxon>
        <taxon>Trypanosomatida</taxon>
        <taxon>Trypanosomatidae</taxon>
        <taxon>Strigomonadinae</taxon>
        <taxon>Angomonas</taxon>
    </lineage>
</organism>
<feature type="region of interest" description="Disordered" evidence="1">
    <location>
        <begin position="91"/>
        <end position="122"/>
    </location>
</feature>
<feature type="region of interest" description="Disordered" evidence="1">
    <location>
        <begin position="224"/>
        <end position="248"/>
    </location>
</feature>
<keyword evidence="3" id="KW-1185">Reference proteome</keyword>
<feature type="compositionally biased region" description="Polar residues" evidence="1">
    <location>
        <begin position="389"/>
        <end position="408"/>
    </location>
</feature>
<evidence type="ECO:0000313" key="3">
    <source>
        <dbReference type="Proteomes" id="UP000515908"/>
    </source>
</evidence>
<proteinExistence type="predicted"/>
<accession>A0A7G2CHT8</accession>
<name>A0A7G2CHT8_9TRYP</name>
<feature type="region of interest" description="Disordered" evidence="1">
    <location>
        <begin position="334"/>
        <end position="408"/>
    </location>
</feature>
<feature type="compositionally biased region" description="Low complexity" evidence="1">
    <location>
        <begin position="224"/>
        <end position="238"/>
    </location>
</feature>
<dbReference type="Proteomes" id="UP000515908">
    <property type="component" value="Chromosome 11"/>
</dbReference>
<feature type="compositionally biased region" description="Acidic residues" evidence="1">
    <location>
        <begin position="239"/>
        <end position="248"/>
    </location>
</feature>
<feature type="compositionally biased region" description="Polar residues" evidence="1">
    <location>
        <begin position="91"/>
        <end position="102"/>
    </location>
</feature>
<dbReference type="EMBL" id="LR877155">
    <property type="protein sequence ID" value="CAD2218531.1"/>
    <property type="molecule type" value="Genomic_DNA"/>
</dbReference>
<reference evidence="2 3" key="1">
    <citation type="submission" date="2020-08" db="EMBL/GenBank/DDBJ databases">
        <authorList>
            <person name="Newling K."/>
            <person name="Davey J."/>
            <person name="Forrester S."/>
        </authorList>
    </citation>
    <scope>NUCLEOTIDE SEQUENCE [LARGE SCALE GENOMIC DNA]</scope>
    <source>
        <strain evidence="3">Crithidia deanei Carvalho (ATCC PRA-265)</strain>
    </source>
</reference>
<dbReference type="AlphaFoldDB" id="A0A7G2CHT8"/>
<feature type="compositionally biased region" description="Polar residues" evidence="1">
    <location>
        <begin position="110"/>
        <end position="122"/>
    </location>
</feature>
<gene>
    <name evidence="2" type="ORF">ADEAN_000602000</name>
</gene>
<evidence type="ECO:0000256" key="1">
    <source>
        <dbReference type="SAM" id="MobiDB-lite"/>
    </source>
</evidence>
<protein>
    <submittedName>
        <fullName evidence="2">Uncharacterized protein</fullName>
    </submittedName>
</protein>
<dbReference type="VEuPathDB" id="TriTrypDB:ADEAN_000602000"/>
<evidence type="ECO:0000313" key="2">
    <source>
        <dbReference type="EMBL" id="CAD2218531.1"/>
    </source>
</evidence>
<feature type="compositionally biased region" description="Basic and acidic residues" evidence="1">
    <location>
        <begin position="369"/>
        <end position="387"/>
    </location>
</feature>